<evidence type="ECO:0000313" key="4">
    <source>
        <dbReference type="Proteomes" id="UP001244787"/>
    </source>
</evidence>
<gene>
    <name evidence="3" type="ORF">QRD02_03210</name>
</gene>
<protein>
    <submittedName>
        <fullName evidence="3">Energy transducer TonB</fullName>
    </submittedName>
</protein>
<evidence type="ECO:0000313" key="3">
    <source>
        <dbReference type="EMBL" id="MDN3723378.1"/>
    </source>
</evidence>
<reference evidence="3 4" key="1">
    <citation type="submission" date="2023-06" db="EMBL/GenBank/DDBJ databases">
        <authorList>
            <person name="Ye Y.-Q."/>
            <person name="Du Z.-J."/>
        </authorList>
    </citation>
    <scope>NUCLEOTIDE SEQUENCE [LARGE SCALE GENOMIC DNA]</scope>
    <source>
        <strain evidence="3 4">SDUM287046</strain>
    </source>
</reference>
<evidence type="ECO:0000256" key="1">
    <source>
        <dbReference type="SAM" id="Phobius"/>
    </source>
</evidence>
<dbReference type="RefSeq" id="WP_290253452.1">
    <property type="nucleotide sequence ID" value="NZ_JAUGQQ010000001.1"/>
</dbReference>
<feature type="transmembrane region" description="Helical" evidence="1">
    <location>
        <begin position="26"/>
        <end position="43"/>
    </location>
</feature>
<dbReference type="InterPro" id="IPR037682">
    <property type="entry name" value="TonB_C"/>
</dbReference>
<sequence length="257" mass="28891">MKATSHNARNKRDEKKQINIKWNSRLFFQMGVIASLLAVFFIMQTDFEMRVAEFKPPTSDGLEEPPFKNYVIDLDIPKPAVPVKKVSAKLPKPKVVPFNTVVVKPNNTTDAETPIDVTDNPIMEAPAVVKPTTPAEDNTPRNMINVEFVPVFPGCETYGSNAEKVACMSSKINHFINENFRKEVLEDLKANETYKIYVNFKINAQGFVTDVKAHSHSGKLKKEAQRVVNTLPVMKPGRQGSKNVDVVYTVPITFKIK</sequence>
<keyword evidence="1" id="KW-1133">Transmembrane helix</keyword>
<evidence type="ECO:0000259" key="2">
    <source>
        <dbReference type="Pfam" id="PF03544"/>
    </source>
</evidence>
<keyword evidence="4" id="KW-1185">Reference proteome</keyword>
<accession>A0ABT8DE47</accession>
<proteinExistence type="predicted"/>
<feature type="domain" description="TonB C-terminal" evidence="2">
    <location>
        <begin position="196"/>
        <end position="256"/>
    </location>
</feature>
<name>A0ABT8DE47_9FLAO</name>
<dbReference type="Gene3D" id="3.30.1150.10">
    <property type="match status" value="1"/>
</dbReference>
<keyword evidence="1" id="KW-0812">Transmembrane</keyword>
<organism evidence="3 4">
    <name type="scientific">Aequorivita aurantiaca</name>
    <dbReference type="NCBI Taxonomy" id="3053356"/>
    <lineage>
        <taxon>Bacteria</taxon>
        <taxon>Pseudomonadati</taxon>
        <taxon>Bacteroidota</taxon>
        <taxon>Flavobacteriia</taxon>
        <taxon>Flavobacteriales</taxon>
        <taxon>Flavobacteriaceae</taxon>
        <taxon>Aequorivita</taxon>
    </lineage>
</organism>
<dbReference type="Proteomes" id="UP001244787">
    <property type="component" value="Unassembled WGS sequence"/>
</dbReference>
<dbReference type="SUPFAM" id="SSF74653">
    <property type="entry name" value="TolA/TonB C-terminal domain"/>
    <property type="match status" value="1"/>
</dbReference>
<keyword evidence="1" id="KW-0472">Membrane</keyword>
<comment type="caution">
    <text evidence="3">The sequence shown here is derived from an EMBL/GenBank/DDBJ whole genome shotgun (WGS) entry which is preliminary data.</text>
</comment>
<dbReference type="EMBL" id="JAUGQQ010000001">
    <property type="protein sequence ID" value="MDN3723378.1"/>
    <property type="molecule type" value="Genomic_DNA"/>
</dbReference>
<dbReference type="Pfam" id="PF03544">
    <property type="entry name" value="TonB_C"/>
    <property type="match status" value="1"/>
</dbReference>